<feature type="compositionally biased region" description="Basic and acidic residues" evidence="1">
    <location>
        <begin position="109"/>
        <end position="119"/>
    </location>
</feature>
<sequence>MFIHKNSNCETPDLDQVDRSSLVKRTKYLQKLREDLRQRFRNEYLALLVHRGTKRNDALEDGVLRVARIRASHGERIHPFQRLYPLEVSAKTEIRVLKASGKASLPVEKTPESSTDHVSDSPTDYDPNSPVESTDNSEEKPPTKTRLGRTIKIPRKLDL</sequence>
<dbReference type="EMBL" id="BMAV01000967">
    <property type="protein sequence ID" value="GFY38638.1"/>
    <property type="molecule type" value="Genomic_DNA"/>
</dbReference>
<proteinExistence type="predicted"/>
<protein>
    <submittedName>
        <fullName evidence="2">DUF5641 domain-containing protein</fullName>
    </submittedName>
</protein>
<gene>
    <name evidence="2" type="ORF">TNIN_327981</name>
</gene>
<comment type="caution">
    <text evidence="2">The sequence shown here is derived from an EMBL/GenBank/DDBJ whole genome shotgun (WGS) entry which is preliminary data.</text>
</comment>
<name>A0A8X6WNW3_9ARAC</name>
<organism evidence="2 3">
    <name type="scientific">Trichonephila inaurata madagascariensis</name>
    <dbReference type="NCBI Taxonomy" id="2747483"/>
    <lineage>
        <taxon>Eukaryota</taxon>
        <taxon>Metazoa</taxon>
        <taxon>Ecdysozoa</taxon>
        <taxon>Arthropoda</taxon>
        <taxon>Chelicerata</taxon>
        <taxon>Arachnida</taxon>
        <taxon>Araneae</taxon>
        <taxon>Araneomorphae</taxon>
        <taxon>Entelegynae</taxon>
        <taxon>Araneoidea</taxon>
        <taxon>Nephilidae</taxon>
        <taxon>Trichonephila</taxon>
        <taxon>Trichonephila inaurata</taxon>
    </lineage>
</organism>
<keyword evidence="3" id="KW-1185">Reference proteome</keyword>
<evidence type="ECO:0000256" key="1">
    <source>
        <dbReference type="SAM" id="MobiDB-lite"/>
    </source>
</evidence>
<feature type="region of interest" description="Disordered" evidence="1">
    <location>
        <begin position="99"/>
        <end position="159"/>
    </location>
</feature>
<dbReference type="AlphaFoldDB" id="A0A8X6WNW3"/>
<feature type="compositionally biased region" description="Basic residues" evidence="1">
    <location>
        <begin position="146"/>
        <end position="159"/>
    </location>
</feature>
<reference evidence="2" key="1">
    <citation type="submission" date="2020-08" db="EMBL/GenBank/DDBJ databases">
        <title>Multicomponent nature underlies the extraordinary mechanical properties of spider dragline silk.</title>
        <authorList>
            <person name="Kono N."/>
            <person name="Nakamura H."/>
            <person name="Mori M."/>
            <person name="Yoshida Y."/>
            <person name="Ohtoshi R."/>
            <person name="Malay A.D."/>
            <person name="Moran D.A.P."/>
            <person name="Tomita M."/>
            <person name="Numata K."/>
            <person name="Arakawa K."/>
        </authorList>
    </citation>
    <scope>NUCLEOTIDE SEQUENCE</scope>
</reference>
<evidence type="ECO:0000313" key="3">
    <source>
        <dbReference type="Proteomes" id="UP000886998"/>
    </source>
</evidence>
<dbReference type="OrthoDB" id="6424002at2759"/>
<evidence type="ECO:0000313" key="2">
    <source>
        <dbReference type="EMBL" id="GFY38638.1"/>
    </source>
</evidence>
<dbReference type="Proteomes" id="UP000886998">
    <property type="component" value="Unassembled WGS sequence"/>
</dbReference>
<accession>A0A8X6WNW3</accession>